<sequence length="84" mass="9730">MKSFVHIASNTPPYIRSAENAGLILFLSFSFSCPKSKDMLRCCLFFRCHCFIKQDFGFFFFFLHISNITFPSSKLGVHYISSRT</sequence>
<dbReference type="EMBL" id="GBRH01221174">
    <property type="protein sequence ID" value="JAD76721.1"/>
    <property type="molecule type" value="Transcribed_RNA"/>
</dbReference>
<dbReference type="AlphaFoldDB" id="A0A0A9CMA6"/>
<accession>A0A0A9CMA6</accession>
<reference evidence="1" key="2">
    <citation type="journal article" date="2015" name="Data Brief">
        <title>Shoot transcriptome of the giant reed, Arundo donax.</title>
        <authorList>
            <person name="Barrero R.A."/>
            <person name="Guerrero F.D."/>
            <person name="Moolhuijzen P."/>
            <person name="Goolsby J.A."/>
            <person name="Tidwell J."/>
            <person name="Bellgard S.E."/>
            <person name="Bellgard M.I."/>
        </authorList>
    </citation>
    <scope>NUCLEOTIDE SEQUENCE</scope>
    <source>
        <tissue evidence="1">Shoot tissue taken approximately 20 cm above the soil surface</tissue>
    </source>
</reference>
<reference evidence="1" key="1">
    <citation type="submission" date="2014-09" db="EMBL/GenBank/DDBJ databases">
        <authorList>
            <person name="Magalhaes I.L.F."/>
            <person name="Oliveira U."/>
            <person name="Santos F.R."/>
            <person name="Vidigal T.H.D.A."/>
            <person name="Brescovit A.D."/>
            <person name="Santos A.J."/>
        </authorList>
    </citation>
    <scope>NUCLEOTIDE SEQUENCE</scope>
    <source>
        <tissue evidence="1">Shoot tissue taken approximately 20 cm above the soil surface</tissue>
    </source>
</reference>
<name>A0A0A9CMA6_ARUDO</name>
<dbReference type="PROSITE" id="PS51257">
    <property type="entry name" value="PROKAR_LIPOPROTEIN"/>
    <property type="match status" value="1"/>
</dbReference>
<evidence type="ECO:0000313" key="1">
    <source>
        <dbReference type="EMBL" id="JAD76721.1"/>
    </source>
</evidence>
<organism evidence="1">
    <name type="scientific">Arundo donax</name>
    <name type="common">Giant reed</name>
    <name type="synonym">Donax arundinaceus</name>
    <dbReference type="NCBI Taxonomy" id="35708"/>
    <lineage>
        <taxon>Eukaryota</taxon>
        <taxon>Viridiplantae</taxon>
        <taxon>Streptophyta</taxon>
        <taxon>Embryophyta</taxon>
        <taxon>Tracheophyta</taxon>
        <taxon>Spermatophyta</taxon>
        <taxon>Magnoliopsida</taxon>
        <taxon>Liliopsida</taxon>
        <taxon>Poales</taxon>
        <taxon>Poaceae</taxon>
        <taxon>PACMAD clade</taxon>
        <taxon>Arundinoideae</taxon>
        <taxon>Arundineae</taxon>
        <taxon>Arundo</taxon>
    </lineage>
</organism>
<protein>
    <submittedName>
        <fullName evidence="1">Uncharacterized protein</fullName>
    </submittedName>
</protein>
<proteinExistence type="predicted"/>